<dbReference type="Proteomes" id="UP001281410">
    <property type="component" value="Unassembled WGS sequence"/>
</dbReference>
<evidence type="ECO:0000256" key="1">
    <source>
        <dbReference type="SAM" id="MobiDB-lite"/>
    </source>
</evidence>
<evidence type="ECO:0000313" key="4">
    <source>
        <dbReference type="Proteomes" id="UP001281410"/>
    </source>
</evidence>
<keyword evidence="4" id="KW-1185">Reference proteome</keyword>
<protein>
    <recommendedName>
        <fullName evidence="2">DUF7950 domain-containing protein</fullName>
    </recommendedName>
</protein>
<comment type="caution">
    <text evidence="3">The sequence shown here is derived from an EMBL/GenBank/DDBJ whole genome shotgun (WGS) entry which is preliminary data.</text>
</comment>
<feature type="domain" description="DUF7950" evidence="2">
    <location>
        <begin position="150"/>
        <end position="300"/>
    </location>
</feature>
<dbReference type="AlphaFoldDB" id="A0AAD9ZKN6"/>
<organism evidence="3 4">
    <name type="scientific">Dipteronia sinensis</name>
    <dbReference type="NCBI Taxonomy" id="43782"/>
    <lineage>
        <taxon>Eukaryota</taxon>
        <taxon>Viridiplantae</taxon>
        <taxon>Streptophyta</taxon>
        <taxon>Embryophyta</taxon>
        <taxon>Tracheophyta</taxon>
        <taxon>Spermatophyta</taxon>
        <taxon>Magnoliopsida</taxon>
        <taxon>eudicotyledons</taxon>
        <taxon>Gunneridae</taxon>
        <taxon>Pentapetalae</taxon>
        <taxon>rosids</taxon>
        <taxon>malvids</taxon>
        <taxon>Sapindales</taxon>
        <taxon>Sapindaceae</taxon>
        <taxon>Hippocastanoideae</taxon>
        <taxon>Acereae</taxon>
        <taxon>Dipteronia</taxon>
    </lineage>
</organism>
<dbReference type="EMBL" id="JANJYJ010000010">
    <property type="protein sequence ID" value="KAK3183746.1"/>
    <property type="molecule type" value="Genomic_DNA"/>
</dbReference>
<evidence type="ECO:0000313" key="3">
    <source>
        <dbReference type="EMBL" id="KAK3183746.1"/>
    </source>
</evidence>
<dbReference type="InterPro" id="IPR057710">
    <property type="entry name" value="DUF7950"/>
</dbReference>
<proteinExistence type="predicted"/>
<feature type="region of interest" description="Disordered" evidence="1">
    <location>
        <begin position="47"/>
        <end position="102"/>
    </location>
</feature>
<dbReference type="PANTHER" id="PTHR33595:SF26">
    <property type="entry name" value="(RAPE) HYPOTHETICAL PROTEIN"/>
    <property type="match status" value="1"/>
</dbReference>
<sequence>MDRIMLRFRPIAPKPVGGGGFDSKNVLVNKKRCKRKYVRVSKNNSGYRRKKKTTLTQVDGTGSEDGSDNKMVTLQLLPERADSISEDPIPTSRSTTSSRCNNYLDDDKTRELEKHLKKNNQAVFDNGMVGLGVTTSSDQTVAVLETLVAVETLVTVESVSTADTTTCNNNMDFRGIGSSGSLEIMMKLERDTCPAFISDGLNRVQWVNGAYKRMVMERLLEKQDEQSSAAETAVTVLVSLVMKDNYRLLKLPSSFTCKVRVEYRWQKQKEKEMVVMPCDVWRISEVGGFAWRLDVQAALSLGR</sequence>
<dbReference type="Pfam" id="PF25821">
    <property type="entry name" value="DUF7950"/>
    <property type="match status" value="1"/>
</dbReference>
<accession>A0AAD9ZKN6</accession>
<dbReference type="PANTHER" id="PTHR33595">
    <property type="entry name" value="VON WILLEBRAND FACTOR A DOMAIN PROTEIN"/>
    <property type="match status" value="1"/>
</dbReference>
<evidence type="ECO:0000259" key="2">
    <source>
        <dbReference type="Pfam" id="PF25821"/>
    </source>
</evidence>
<gene>
    <name evidence="3" type="ORF">Dsin_031032</name>
</gene>
<reference evidence="3" key="1">
    <citation type="journal article" date="2023" name="Plant J.">
        <title>Genome sequences and population genomics provide insights into the demographic history, inbreeding, and mutation load of two 'living fossil' tree species of Dipteronia.</title>
        <authorList>
            <person name="Feng Y."/>
            <person name="Comes H.P."/>
            <person name="Chen J."/>
            <person name="Zhu S."/>
            <person name="Lu R."/>
            <person name="Zhang X."/>
            <person name="Li P."/>
            <person name="Qiu J."/>
            <person name="Olsen K.M."/>
            <person name="Qiu Y."/>
        </authorList>
    </citation>
    <scope>NUCLEOTIDE SEQUENCE</scope>
    <source>
        <strain evidence="3">NBL</strain>
    </source>
</reference>
<name>A0AAD9ZKN6_9ROSI</name>